<dbReference type="GO" id="GO:0061630">
    <property type="term" value="F:ubiquitin protein ligase activity"/>
    <property type="evidence" value="ECO:0007669"/>
    <property type="project" value="UniProtKB-UniRule"/>
</dbReference>
<dbReference type="InterPro" id="IPR013083">
    <property type="entry name" value="Znf_RING/FYVE/PHD"/>
</dbReference>
<dbReference type="InterPro" id="IPR018957">
    <property type="entry name" value="Znf_C3HC4_RING-type"/>
</dbReference>
<feature type="region of interest" description="Disordered" evidence="8">
    <location>
        <begin position="207"/>
        <end position="316"/>
    </location>
</feature>
<reference evidence="10" key="1">
    <citation type="submission" date="2023-03" db="EMBL/GenBank/DDBJ databases">
        <authorList>
            <person name="Steffen K."/>
            <person name="Cardenas P."/>
        </authorList>
    </citation>
    <scope>NUCLEOTIDE SEQUENCE</scope>
</reference>
<dbReference type="EMBL" id="CASHTH010002897">
    <property type="protein sequence ID" value="CAI8036807.1"/>
    <property type="molecule type" value="Genomic_DNA"/>
</dbReference>
<evidence type="ECO:0000256" key="4">
    <source>
        <dbReference type="ARBA" id="ARBA00022723"/>
    </source>
</evidence>
<dbReference type="Pfam" id="PF18102">
    <property type="entry name" value="DTC"/>
    <property type="match status" value="1"/>
</dbReference>
<gene>
    <name evidence="10" type="ORF">GBAR_LOCUS20623</name>
</gene>
<feature type="domain" description="Macro" evidence="9">
    <location>
        <begin position="460"/>
        <end position="649"/>
    </location>
</feature>
<evidence type="ECO:0000256" key="1">
    <source>
        <dbReference type="ARBA" id="ARBA00000900"/>
    </source>
</evidence>
<comment type="pathway">
    <text evidence="2 7">Protein modification; protein ubiquitination.</text>
</comment>
<keyword evidence="6 7" id="KW-0862">Zinc</keyword>
<dbReference type="GO" id="GO:0007219">
    <property type="term" value="P:Notch signaling pathway"/>
    <property type="evidence" value="ECO:0007669"/>
    <property type="project" value="InterPro"/>
</dbReference>
<organism evidence="10 11">
    <name type="scientific">Geodia barretti</name>
    <name type="common">Barrett's horny sponge</name>
    <dbReference type="NCBI Taxonomy" id="519541"/>
    <lineage>
        <taxon>Eukaryota</taxon>
        <taxon>Metazoa</taxon>
        <taxon>Porifera</taxon>
        <taxon>Demospongiae</taxon>
        <taxon>Heteroscleromorpha</taxon>
        <taxon>Tetractinellida</taxon>
        <taxon>Astrophorina</taxon>
        <taxon>Geodiidae</taxon>
        <taxon>Geodia</taxon>
    </lineage>
</organism>
<dbReference type="InterPro" id="IPR043472">
    <property type="entry name" value="Macro_dom-like"/>
</dbReference>
<evidence type="ECO:0000256" key="5">
    <source>
        <dbReference type="ARBA" id="ARBA00022771"/>
    </source>
</evidence>
<protein>
    <recommendedName>
        <fullName evidence="7">E3 ubiquitin-protein ligase</fullName>
        <ecNumber evidence="7">2.3.2.27</ecNumber>
    </recommendedName>
</protein>
<dbReference type="InterPro" id="IPR039399">
    <property type="entry name" value="Deltex_C_sf"/>
</dbReference>
<dbReference type="Gene3D" id="3.30.40.10">
    <property type="entry name" value="Zinc/RING finger domain, C3HC4 (zinc finger)"/>
    <property type="match status" value="1"/>
</dbReference>
<dbReference type="GO" id="GO:0005737">
    <property type="term" value="C:cytoplasm"/>
    <property type="evidence" value="ECO:0007669"/>
    <property type="project" value="UniProtKB-SubCell"/>
</dbReference>
<dbReference type="AlphaFoldDB" id="A0AA35X3T7"/>
<evidence type="ECO:0000256" key="7">
    <source>
        <dbReference type="RuleBase" id="RU367105"/>
    </source>
</evidence>
<sequence length="849" mass="91057">MATGGGMVMGTEFYRVLVTGVPAISELFVREQLRGFLQGEIVSVNTGGTANAIVTLHCQQGLSLRVLPVQNVNYAGSNVTLYNLGTLYTTLTMGNVPHTVVLEFFQLARKHGVIYQPMQYGFTLSGYIDSINNLRAEVDSHLLCQIQHQSTASPTPRPIEGAGHVGRPMAPSGIAPPPGMPAHVFPTPFSAPSSFGPRSDPTLPLTFGASSPATGHISGHTGTIPTSGHPATPGYGPAPTSTPQPSVPSTARPAAGTFHDLLSSPTDHLPSPIVRYEPNDHASKDLDNLSLDDTLTSSVPSTKSPSSPLSADMSPAESPKVFTGLDLDALALVQKLPEGDIPGVEYHIREGSVHIQLEGDSEVEEATTKFQDVYKKVFAHDSRFRAENVAVPLTCSKEAVKAEIARFEQRYLSTAFVLDEKKRVVRVISQARQFDQAKKFLEEALQKLPKASVAASDAVVGSNVIKFSHNRTLTLKKGDIVKEKADVIVNAANGGLLHGSGVAGALNAASRGELQRHCDKYMRERRGKEIPVGEAAVTQGGGKLACKHVIHVVGPDGYKHSTAQCEHLVQQAVRNTLKAAERLNATSIVLPAISCGIFGVSKDLVARCVIDTILGYNYTKPSPILSDIRIVILDGPTHSCFARHFEQKAQGQGRSASHFSTTSMEERMPRLFGCGQSPVTAKCGHTFCKECLKKAMERDPYCRTCKTPLRVITGRQPTGGSMTHTVIGGSVPGYAGCKTIKITYTIPNGVQGPEHPNPGCSYKGASRTAYLPHNQEGRNVLKLLEKAFQARLIFKIGTSATTGEKNVVIWGDIHHKTSITGGPDKYGYPDPTYLQTVTQYLAAKGIVSD</sequence>
<dbReference type="Pfam" id="PF01661">
    <property type="entry name" value="Macro"/>
    <property type="match status" value="1"/>
</dbReference>
<dbReference type="SUPFAM" id="SSF52949">
    <property type="entry name" value="Macro domain-like"/>
    <property type="match status" value="1"/>
</dbReference>
<dbReference type="InterPro" id="IPR039398">
    <property type="entry name" value="Deltex_fam"/>
</dbReference>
<evidence type="ECO:0000313" key="10">
    <source>
        <dbReference type="EMBL" id="CAI8036807.1"/>
    </source>
</evidence>
<dbReference type="SUPFAM" id="SSF57850">
    <property type="entry name" value="RING/U-box"/>
    <property type="match status" value="1"/>
</dbReference>
<dbReference type="SMART" id="SM00506">
    <property type="entry name" value="A1pp"/>
    <property type="match status" value="1"/>
</dbReference>
<evidence type="ECO:0000256" key="3">
    <source>
        <dbReference type="ARBA" id="ARBA00022679"/>
    </source>
</evidence>
<comment type="caution">
    <text evidence="10">The sequence shown here is derived from an EMBL/GenBank/DDBJ whole genome shotgun (WGS) entry which is preliminary data.</text>
</comment>
<dbReference type="PANTHER" id="PTHR12622">
    <property type="entry name" value="DELTEX-RELATED"/>
    <property type="match status" value="1"/>
</dbReference>
<evidence type="ECO:0000259" key="9">
    <source>
        <dbReference type="PROSITE" id="PS51154"/>
    </source>
</evidence>
<dbReference type="Gene3D" id="3.30.390.130">
    <property type="match status" value="1"/>
</dbReference>
<dbReference type="CDD" id="cd09633">
    <property type="entry name" value="Deltex_C"/>
    <property type="match status" value="1"/>
</dbReference>
<evidence type="ECO:0000256" key="2">
    <source>
        <dbReference type="ARBA" id="ARBA00004906"/>
    </source>
</evidence>
<dbReference type="CDD" id="cd02907">
    <property type="entry name" value="Macro_Af1521_BAL-like"/>
    <property type="match status" value="1"/>
</dbReference>
<keyword evidence="11" id="KW-1185">Reference proteome</keyword>
<dbReference type="InterPro" id="IPR017907">
    <property type="entry name" value="Znf_RING_CS"/>
</dbReference>
<dbReference type="Proteomes" id="UP001174909">
    <property type="component" value="Unassembled WGS sequence"/>
</dbReference>
<name>A0AA35X3T7_GEOBA</name>
<keyword evidence="3 7" id="KW-0808">Transferase</keyword>
<dbReference type="PROSITE" id="PS51154">
    <property type="entry name" value="MACRO"/>
    <property type="match status" value="1"/>
</dbReference>
<comment type="subcellular location">
    <subcellularLocation>
        <location evidence="7">Cytoplasm</location>
    </subcellularLocation>
</comment>
<comment type="similarity">
    <text evidence="7">Belongs to the Deltex family.</text>
</comment>
<evidence type="ECO:0000313" key="11">
    <source>
        <dbReference type="Proteomes" id="UP001174909"/>
    </source>
</evidence>
<dbReference type="Pfam" id="PF00097">
    <property type="entry name" value="zf-C3HC4"/>
    <property type="match status" value="1"/>
</dbReference>
<dbReference type="GO" id="GO:0008270">
    <property type="term" value="F:zinc ion binding"/>
    <property type="evidence" value="ECO:0007669"/>
    <property type="project" value="UniProtKB-KW"/>
</dbReference>
<dbReference type="InterPro" id="IPR039396">
    <property type="entry name" value="Deltex_C"/>
</dbReference>
<feature type="compositionally biased region" description="Low complexity" evidence="8">
    <location>
        <begin position="288"/>
        <end position="310"/>
    </location>
</feature>
<accession>A0AA35X3T7</accession>
<dbReference type="Gene3D" id="3.40.220.10">
    <property type="entry name" value="Leucine Aminopeptidase, subunit E, domain 1"/>
    <property type="match status" value="1"/>
</dbReference>
<keyword evidence="7" id="KW-0963">Cytoplasm</keyword>
<dbReference type="EC" id="2.3.2.27" evidence="7"/>
<evidence type="ECO:0000256" key="6">
    <source>
        <dbReference type="ARBA" id="ARBA00022833"/>
    </source>
</evidence>
<keyword evidence="4 7" id="KW-0479">Metal-binding</keyword>
<feature type="compositionally biased region" description="Basic and acidic residues" evidence="8">
    <location>
        <begin position="277"/>
        <end position="287"/>
    </location>
</feature>
<comment type="catalytic activity">
    <reaction evidence="1 7">
        <text>S-ubiquitinyl-[E2 ubiquitin-conjugating enzyme]-L-cysteine + [acceptor protein]-L-lysine = [E2 ubiquitin-conjugating enzyme]-L-cysteine + N(6)-ubiquitinyl-[acceptor protein]-L-lysine.</text>
        <dbReference type="EC" id="2.3.2.27"/>
    </reaction>
</comment>
<dbReference type="InterPro" id="IPR002589">
    <property type="entry name" value="Macro_dom"/>
</dbReference>
<evidence type="ECO:0000256" key="8">
    <source>
        <dbReference type="SAM" id="MobiDB-lite"/>
    </source>
</evidence>
<dbReference type="GO" id="GO:0016567">
    <property type="term" value="P:protein ubiquitination"/>
    <property type="evidence" value="ECO:0007669"/>
    <property type="project" value="UniProtKB-UniRule"/>
</dbReference>
<proteinExistence type="inferred from homology"/>
<dbReference type="PROSITE" id="PS00518">
    <property type="entry name" value="ZF_RING_1"/>
    <property type="match status" value="1"/>
</dbReference>
<keyword evidence="5 7" id="KW-0863">Zinc-finger</keyword>